<dbReference type="InterPro" id="IPR014001">
    <property type="entry name" value="Helicase_ATP-bd"/>
</dbReference>
<evidence type="ECO:0000259" key="8">
    <source>
        <dbReference type="PROSITE" id="PS51194"/>
    </source>
</evidence>
<evidence type="ECO:0000256" key="5">
    <source>
        <dbReference type="SAM" id="Coils"/>
    </source>
</evidence>
<dbReference type="InterPro" id="IPR048392">
    <property type="entry name" value="MTR4-like_stalk"/>
</dbReference>
<dbReference type="PANTHER" id="PTHR12131:SF1">
    <property type="entry name" value="ATP-DEPENDENT RNA HELICASE SUPV3L1, MITOCHONDRIAL-RELATED"/>
    <property type="match status" value="1"/>
</dbReference>
<evidence type="ECO:0000313" key="9">
    <source>
        <dbReference type="EMBL" id="MFB9732676.1"/>
    </source>
</evidence>
<dbReference type="InterPro" id="IPR001650">
    <property type="entry name" value="Helicase_C-like"/>
</dbReference>
<dbReference type="EMBL" id="JBHMAX010000021">
    <property type="protein sequence ID" value="MFB9732676.1"/>
    <property type="molecule type" value="Genomic_DNA"/>
</dbReference>
<name>A0ABV5V4D8_9MICO</name>
<keyword evidence="5" id="KW-0175">Coiled coil</keyword>
<dbReference type="Gene3D" id="1.10.3380.30">
    <property type="match status" value="1"/>
</dbReference>
<dbReference type="Pfam" id="PF26090">
    <property type="entry name" value="SH3_HelY"/>
    <property type="match status" value="1"/>
</dbReference>
<evidence type="ECO:0000256" key="6">
    <source>
        <dbReference type="SAM" id="MobiDB-lite"/>
    </source>
</evidence>
<dbReference type="InterPro" id="IPR058621">
    <property type="entry name" value="SH3_HelY"/>
</dbReference>
<feature type="coiled-coil region" evidence="5">
    <location>
        <begin position="546"/>
        <end position="600"/>
    </location>
</feature>
<dbReference type="InterPro" id="IPR027417">
    <property type="entry name" value="P-loop_NTPase"/>
</dbReference>
<feature type="region of interest" description="Disordered" evidence="6">
    <location>
        <begin position="251"/>
        <end position="310"/>
    </location>
</feature>
<protein>
    <submittedName>
        <fullName evidence="9">DEAD/DEAH box helicase</fullName>
    </submittedName>
</protein>
<keyword evidence="1" id="KW-0547">Nucleotide-binding</keyword>
<dbReference type="PROSITE" id="PS51192">
    <property type="entry name" value="HELICASE_ATP_BIND_1"/>
    <property type="match status" value="1"/>
</dbReference>
<comment type="caution">
    <text evidence="9">The sequence shown here is derived from an EMBL/GenBank/DDBJ whole genome shotgun (WGS) entry which is preliminary data.</text>
</comment>
<proteinExistence type="predicted"/>
<keyword evidence="10" id="KW-1185">Reference proteome</keyword>
<sequence>MSSPAERYAQARVRAARQATAAGRFADGLGFELDDFQVRALDAVQEGDGVLVAAPTGAGKTVVGEFAVFLALETGRKAFYTTPIKALSNQKYHDLVARHGPENVGLLTGDSSINGEAPVVVMTTEVLRNMMYSSSPTLTGLGYVVMDEVHYLADRFRGAVWEEVIIHLPESVQVVSLSATVSNAEEFGDWLRTVRGNTEVIVAEHRPVPLWQHMMVGTQMFDLFVTDGGAEGSTRVNPALLQRIEQAERATGWTREDAGGPRGRRGAVRGRYADHRGRDDRRGGRGGRGRADRSDRGRRPDDVVPLADRGALPGGVASRAQVVDRLDREGLLPAITFIFSRAGCDAAVGQLLGRGMRLVPEEEGRRIRELVAERIAEVDPADLGVLGYHDFVEGLARGFAAHHAGMLPLFREIVEELFTAGRVRAVFATETLALGINMPARSVVLEKLVKFNGETHAPVTPAEYTQLTGRAGRRGIDVEGHAVVLWRRGVDPVEVAGLASTRTYPLRSSFRPSSNMAVNLVAQYGRPAAHELLQSSFAQFQADRSVVGLTRRLKENQEALDGYEEAMACDRGDFREYGRLRHELSELEKKQARRRQASRRADIAVALDELGVGDVVRLEGSRKGTMAVVLPTSRAKGTGEPTALTSNGSLHTLTVAGFRDVPDVIGTLKVPSSFNARSPKARKDLASALREKVSEPLPGRSGRGGGSRGDGGDDGDAPAYRSSLETRVDELRAQLRAHPSHTCPDREEHARWAARWWQLRRETDDLQRRVSERTNTVAKTFERICDLLSTLGYLTPDGLAVTEEGQRLRRIYTELDLVVAEALRRGSWQRLSGADLAAVVSALVHEARGDDVGEARMPGVEVEEALGEIGAIWREVSTLKVEHRLEPDREPDPGIAWMVHRWASGRGLEEVLRDGTLSAGDFVRRCKQVVDLLGQIAQAADPPVARTARRASSAVLRGVVAADRLD</sequence>
<evidence type="ECO:0000256" key="3">
    <source>
        <dbReference type="ARBA" id="ARBA00022806"/>
    </source>
</evidence>
<evidence type="ECO:0000313" key="10">
    <source>
        <dbReference type="Proteomes" id="UP001589613"/>
    </source>
</evidence>
<accession>A0ABV5V4D8</accession>
<dbReference type="SMART" id="SM01142">
    <property type="entry name" value="DSHCT"/>
    <property type="match status" value="1"/>
</dbReference>
<evidence type="ECO:0000256" key="2">
    <source>
        <dbReference type="ARBA" id="ARBA00022801"/>
    </source>
</evidence>
<keyword evidence="2" id="KW-0378">Hydrolase</keyword>
<keyword evidence="3 9" id="KW-0347">Helicase</keyword>
<evidence type="ECO:0000259" key="7">
    <source>
        <dbReference type="PROSITE" id="PS51192"/>
    </source>
</evidence>
<dbReference type="InterPro" id="IPR012961">
    <property type="entry name" value="Ski2/MTR4_C"/>
</dbReference>
<dbReference type="InterPro" id="IPR011545">
    <property type="entry name" value="DEAD/DEAH_box_helicase_dom"/>
</dbReference>
<dbReference type="Pfam" id="PF08148">
    <property type="entry name" value="DSHCT"/>
    <property type="match status" value="1"/>
</dbReference>
<dbReference type="GO" id="GO:0004386">
    <property type="term" value="F:helicase activity"/>
    <property type="evidence" value="ECO:0007669"/>
    <property type="project" value="UniProtKB-KW"/>
</dbReference>
<keyword evidence="4" id="KW-0067">ATP-binding</keyword>
<dbReference type="Pfam" id="PF00271">
    <property type="entry name" value="Helicase_C"/>
    <property type="match status" value="1"/>
</dbReference>
<feature type="compositionally biased region" description="Basic and acidic residues" evidence="6">
    <location>
        <begin position="271"/>
        <end position="302"/>
    </location>
</feature>
<dbReference type="Pfam" id="PF00270">
    <property type="entry name" value="DEAD"/>
    <property type="match status" value="1"/>
</dbReference>
<dbReference type="PANTHER" id="PTHR12131">
    <property type="entry name" value="ATP-DEPENDENT RNA AND DNA HELICASE"/>
    <property type="match status" value="1"/>
</dbReference>
<dbReference type="PROSITE" id="PS51194">
    <property type="entry name" value="HELICASE_CTER"/>
    <property type="match status" value="1"/>
</dbReference>
<dbReference type="SUPFAM" id="SSF52540">
    <property type="entry name" value="P-loop containing nucleoside triphosphate hydrolases"/>
    <property type="match status" value="1"/>
</dbReference>
<reference evidence="9 10" key="1">
    <citation type="submission" date="2024-09" db="EMBL/GenBank/DDBJ databases">
        <authorList>
            <person name="Sun Q."/>
            <person name="Mori K."/>
        </authorList>
    </citation>
    <scope>NUCLEOTIDE SEQUENCE [LARGE SCALE GENOMIC DNA]</scope>
    <source>
        <strain evidence="9 10">JCM 12763</strain>
    </source>
</reference>
<dbReference type="RefSeq" id="WP_141339093.1">
    <property type="nucleotide sequence ID" value="NZ_JBHMAX010000021.1"/>
</dbReference>
<dbReference type="Proteomes" id="UP001589613">
    <property type="component" value="Unassembled WGS sequence"/>
</dbReference>
<dbReference type="Pfam" id="PF21408">
    <property type="entry name" value="MTR4-like_stalk"/>
    <property type="match status" value="1"/>
</dbReference>
<evidence type="ECO:0000256" key="1">
    <source>
        <dbReference type="ARBA" id="ARBA00022741"/>
    </source>
</evidence>
<gene>
    <name evidence="9" type="ORF">ACFFN0_11555</name>
</gene>
<dbReference type="Gene3D" id="3.40.50.300">
    <property type="entry name" value="P-loop containing nucleotide triphosphate hydrolases"/>
    <property type="match status" value="2"/>
</dbReference>
<organism evidence="9 10">
    <name type="scientific">Ornithinimicrobium kibberense</name>
    <dbReference type="NCBI Taxonomy" id="282060"/>
    <lineage>
        <taxon>Bacteria</taxon>
        <taxon>Bacillati</taxon>
        <taxon>Actinomycetota</taxon>
        <taxon>Actinomycetes</taxon>
        <taxon>Micrococcales</taxon>
        <taxon>Ornithinimicrobiaceae</taxon>
        <taxon>Ornithinimicrobium</taxon>
    </lineage>
</organism>
<evidence type="ECO:0000256" key="4">
    <source>
        <dbReference type="ARBA" id="ARBA00022840"/>
    </source>
</evidence>
<dbReference type="SMART" id="SM00487">
    <property type="entry name" value="DEXDc"/>
    <property type="match status" value="1"/>
</dbReference>
<dbReference type="SMART" id="SM00490">
    <property type="entry name" value="HELICc"/>
    <property type="match status" value="1"/>
</dbReference>
<dbReference type="CDD" id="cd18795">
    <property type="entry name" value="SF2_C_Ski2"/>
    <property type="match status" value="1"/>
</dbReference>
<feature type="domain" description="Helicase ATP-binding" evidence="7">
    <location>
        <begin position="41"/>
        <end position="199"/>
    </location>
</feature>
<feature type="domain" description="Helicase C-terminal" evidence="8">
    <location>
        <begin position="321"/>
        <end position="522"/>
    </location>
</feature>
<dbReference type="InterPro" id="IPR050699">
    <property type="entry name" value="RNA-DNA_Helicase"/>
</dbReference>
<feature type="region of interest" description="Disordered" evidence="6">
    <location>
        <begin position="670"/>
        <end position="720"/>
    </location>
</feature>
<feature type="compositionally biased region" description="Basic and acidic residues" evidence="6">
    <location>
        <begin position="681"/>
        <end position="694"/>
    </location>
</feature>